<gene>
    <name evidence="7" type="ORF">ACFSSA_05705</name>
</gene>
<dbReference type="Gene3D" id="1.10.760.10">
    <property type="entry name" value="Cytochrome c-like domain"/>
    <property type="match status" value="1"/>
</dbReference>
<dbReference type="RefSeq" id="WP_386819142.1">
    <property type="nucleotide sequence ID" value="NZ_JBHUIT010000003.1"/>
</dbReference>
<dbReference type="Pfam" id="PF00034">
    <property type="entry name" value="Cytochrom_C"/>
    <property type="match status" value="1"/>
</dbReference>
<keyword evidence="1 4" id="KW-0349">Heme</keyword>
<dbReference type="SUPFAM" id="SSF46626">
    <property type="entry name" value="Cytochrome c"/>
    <property type="match status" value="1"/>
</dbReference>
<evidence type="ECO:0000256" key="4">
    <source>
        <dbReference type="PROSITE-ProRule" id="PRU00433"/>
    </source>
</evidence>
<accession>A0ABW5D5W8</accession>
<feature type="chain" id="PRO_5046912642" evidence="5">
    <location>
        <begin position="21"/>
        <end position="318"/>
    </location>
</feature>
<dbReference type="Proteomes" id="UP001597375">
    <property type="component" value="Unassembled WGS sequence"/>
</dbReference>
<keyword evidence="2 4" id="KW-0479">Metal-binding</keyword>
<dbReference type="EMBL" id="JBHUIT010000003">
    <property type="protein sequence ID" value="MFD2256160.1"/>
    <property type="molecule type" value="Genomic_DNA"/>
</dbReference>
<evidence type="ECO:0000256" key="2">
    <source>
        <dbReference type="ARBA" id="ARBA00022723"/>
    </source>
</evidence>
<evidence type="ECO:0000313" key="8">
    <source>
        <dbReference type="Proteomes" id="UP001597375"/>
    </source>
</evidence>
<protein>
    <submittedName>
        <fullName evidence="7">C-type cytochrome</fullName>
    </submittedName>
</protein>
<dbReference type="PROSITE" id="PS51007">
    <property type="entry name" value="CYTC"/>
    <property type="match status" value="1"/>
</dbReference>
<dbReference type="InterPro" id="IPR036909">
    <property type="entry name" value="Cyt_c-like_dom_sf"/>
</dbReference>
<keyword evidence="8" id="KW-1185">Reference proteome</keyword>
<sequence length="318" mass="34641">MKLQLLSIALVLSTTAPSHAAKPRDIVVGEKTLVQRAVIPGASSRAIAVGQPGGFNYAFDAVNASPLFSWQGDFLDFRGEADGRGGQGVKTLGSRQTFGTAKNPLRIGAADAEPRTLRFHGYRRDDQSGEPTFLFEVDGQEIEQTFTSSAEGIIETTLYFKGKNGKDRFYLLDAGRHEKVSLGNALEWQSQGIIRIPADAARAEITITPKAPEKPYKREVVKQTGAELFQTYCIACHSTDGSKLIGPTFKGLWTTEKMITRNGKAETIVADEAYVRESILKPQAAIVKGYEAVPMADLSGILSTKQVDLLIDFLKSQE</sequence>
<feature type="signal peptide" evidence="5">
    <location>
        <begin position="1"/>
        <end position="20"/>
    </location>
</feature>
<evidence type="ECO:0000259" key="6">
    <source>
        <dbReference type="PROSITE" id="PS51007"/>
    </source>
</evidence>
<comment type="caution">
    <text evidence="7">The sequence shown here is derived from an EMBL/GenBank/DDBJ whole genome shotgun (WGS) entry which is preliminary data.</text>
</comment>
<evidence type="ECO:0000256" key="3">
    <source>
        <dbReference type="ARBA" id="ARBA00023004"/>
    </source>
</evidence>
<evidence type="ECO:0000313" key="7">
    <source>
        <dbReference type="EMBL" id="MFD2256160.1"/>
    </source>
</evidence>
<name>A0ABW5D5W8_9BACT</name>
<organism evidence="7 8">
    <name type="scientific">Luteolibacter algae</name>
    <dbReference type="NCBI Taxonomy" id="454151"/>
    <lineage>
        <taxon>Bacteria</taxon>
        <taxon>Pseudomonadati</taxon>
        <taxon>Verrucomicrobiota</taxon>
        <taxon>Verrucomicrobiia</taxon>
        <taxon>Verrucomicrobiales</taxon>
        <taxon>Verrucomicrobiaceae</taxon>
        <taxon>Luteolibacter</taxon>
    </lineage>
</organism>
<evidence type="ECO:0000256" key="5">
    <source>
        <dbReference type="SAM" id="SignalP"/>
    </source>
</evidence>
<dbReference type="InterPro" id="IPR009056">
    <property type="entry name" value="Cyt_c-like_dom"/>
</dbReference>
<keyword evidence="3 4" id="KW-0408">Iron</keyword>
<feature type="domain" description="Cytochrome c" evidence="6">
    <location>
        <begin position="220"/>
        <end position="318"/>
    </location>
</feature>
<reference evidence="8" key="1">
    <citation type="journal article" date="2019" name="Int. J. Syst. Evol. Microbiol.">
        <title>The Global Catalogue of Microorganisms (GCM) 10K type strain sequencing project: providing services to taxonomists for standard genome sequencing and annotation.</title>
        <authorList>
            <consortium name="The Broad Institute Genomics Platform"/>
            <consortium name="The Broad Institute Genome Sequencing Center for Infectious Disease"/>
            <person name="Wu L."/>
            <person name="Ma J."/>
        </authorList>
    </citation>
    <scope>NUCLEOTIDE SEQUENCE [LARGE SCALE GENOMIC DNA]</scope>
    <source>
        <strain evidence="8">CGMCC 4.7106</strain>
    </source>
</reference>
<keyword evidence="5" id="KW-0732">Signal</keyword>
<evidence type="ECO:0000256" key="1">
    <source>
        <dbReference type="ARBA" id="ARBA00022617"/>
    </source>
</evidence>
<proteinExistence type="predicted"/>